<dbReference type="Gene3D" id="1.25.10.10">
    <property type="entry name" value="Leucine-rich Repeat Variant"/>
    <property type="match status" value="1"/>
</dbReference>
<sequence>MKGSKYTFETGSRPADEIAAEIEAVIDRLDDDGYVNSCLDNIYWRPGGSTYSGAWDDNAPPGEIEAPQVAKTSTEDHSYSGEARLYRRFDGEYVAVDVFRTLARSFWAIADYLAANYGLVPALNNGSYRLFPADRQLPGCHELPPEDPQSEREATLFAVLRDGRDDLSLEEAATVLDVDEYYHLFATKVPDAVEDSEIDRRVIEWLESDDPDLRARAVRWIGTVATRPTNRSWGTTPLGKTVSSHTPDDIPSLDGTDTFERFVRTLPAVDTATQRLVARTLWEPWLLSTDRSPKPDHVSVLAGHLDAELPEVRVGALHGASRVLGELVVTAENSADGPDSLEALAPAIEAFYDAYVAALSDEHPIVRARAADLMVSVLAGERGDGVMLIAERLLNAVPLETRTEMVRGLARLNEERESVATRITDRNVERLAERVFDEDATGERSNE</sequence>
<dbReference type="Proteomes" id="UP000302218">
    <property type="component" value="Chromosome"/>
</dbReference>
<protein>
    <submittedName>
        <fullName evidence="2">Uncharacterized protein</fullName>
    </submittedName>
</protein>
<reference evidence="3" key="1">
    <citation type="submission" date="2019-05" db="EMBL/GenBank/DDBJ databases">
        <title>Genome sequence and methylation pattern of the halophilic Archaeon Natrinema versiforme BOL5-4.</title>
        <authorList>
            <person name="DasSarma P."/>
            <person name="Anton B.P."/>
            <person name="DasSarma S.L."/>
            <person name="Martinez F.L."/>
            <person name="Guzman D."/>
            <person name="Roberts R.J."/>
            <person name="DasSarma S."/>
        </authorList>
    </citation>
    <scope>NUCLEOTIDE SEQUENCE [LARGE SCALE GENOMIC DNA]</scope>
    <source>
        <strain evidence="3">BOL5-4</strain>
    </source>
</reference>
<accession>A0A4V1FXA2</accession>
<dbReference type="GeneID" id="40263715"/>
<gene>
    <name evidence="2" type="ORF">FEJ81_00550</name>
</gene>
<dbReference type="SUPFAM" id="SSF48371">
    <property type="entry name" value="ARM repeat"/>
    <property type="match status" value="1"/>
</dbReference>
<evidence type="ECO:0000256" key="1">
    <source>
        <dbReference type="SAM" id="MobiDB-lite"/>
    </source>
</evidence>
<name>A0A4V1FXA2_9EURY</name>
<dbReference type="OrthoDB" id="374991at2157"/>
<evidence type="ECO:0000313" key="3">
    <source>
        <dbReference type="Proteomes" id="UP000302218"/>
    </source>
</evidence>
<organism evidence="2 3">
    <name type="scientific">Natrinema versiforme</name>
    <dbReference type="NCBI Taxonomy" id="88724"/>
    <lineage>
        <taxon>Archaea</taxon>
        <taxon>Methanobacteriati</taxon>
        <taxon>Methanobacteriota</taxon>
        <taxon>Stenosarchaea group</taxon>
        <taxon>Halobacteria</taxon>
        <taxon>Halobacteriales</taxon>
        <taxon>Natrialbaceae</taxon>
        <taxon>Natrinema</taxon>
    </lineage>
</organism>
<evidence type="ECO:0000313" key="2">
    <source>
        <dbReference type="EMBL" id="QCS40903.1"/>
    </source>
</evidence>
<dbReference type="EMBL" id="CP040330">
    <property type="protein sequence ID" value="QCS40903.1"/>
    <property type="molecule type" value="Genomic_DNA"/>
</dbReference>
<feature type="region of interest" description="Disordered" evidence="1">
    <location>
        <begin position="231"/>
        <end position="253"/>
    </location>
</feature>
<dbReference type="InterPro" id="IPR016024">
    <property type="entry name" value="ARM-type_fold"/>
</dbReference>
<dbReference type="InterPro" id="IPR011989">
    <property type="entry name" value="ARM-like"/>
</dbReference>
<proteinExistence type="predicted"/>
<dbReference type="RefSeq" id="WP_138243430.1">
    <property type="nucleotide sequence ID" value="NZ_CP040330.1"/>
</dbReference>
<dbReference type="KEGG" id="nvr:FEJ81_00550"/>
<dbReference type="AlphaFoldDB" id="A0A4V1FXA2"/>